<reference evidence="2" key="1">
    <citation type="submission" date="2021-04" db="EMBL/GenBank/DDBJ databases">
        <title>Genome seq and assembly of Streptomyces sp. RG38.</title>
        <authorList>
            <person name="Chhetri G."/>
        </authorList>
    </citation>
    <scope>NUCLEOTIDE SEQUENCE</scope>
    <source>
        <strain evidence="2">RG38</strain>
    </source>
</reference>
<sequence length="93" mass="9688">MRTLATVTRTGLATLLPATARTATGVAGRDTDTDPRARLLGGEPVPSVISPLTCLFVRPLHRLRPDEPESGPAGDAGPDGRRPAARAPRVRAA</sequence>
<evidence type="ECO:0000313" key="2">
    <source>
        <dbReference type="EMBL" id="MBQ0825316.1"/>
    </source>
</evidence>
<evidence type="ECO:0000313" key="3">
    <source>
        <dbReference type="Proteomes" id="UP000677875"/>
    </source>
</evidence>
<keyword evidence="3" id="KW-1185">Reference proteome</keyword>
<feature type="region of interest" description="Disordered" evidence="1">
    <location>
        <begin position="63"/>
        <end position="93"/>
    </location>
</feature>
<proteinExistence type="predicted"/>
<protein>
    <submittedName>
        <fullName evidence="2">Uncharacterized protein</fullName>
    </submittedName>
</protein>
<evidence type="ECO:0000256" key="1">
    <source>
        <dbReference type="SAM" id="MobiDB-lite"/>
    </source>
</evidence>
<dbReference type="RefSeq" id="WP_210868002.1">
    <property type="nucleotide sequence ID" value="NZ_JAGPNL010000001.1"/>
</dbReference>
<dbReference type="AlphaFoldDB" id="A0A940XBX2"/>
<dbReference type="EMBL" id="JAGPNL010000001">
    <property type="protein sequence ID" value="MBQ0825316.1"/>
    <property type="molecule type" value="Genomic_DNA"/>
</dbReference>
<comment type="caution">
    <text evidence="2">The sequence shown here is derived from an EMBL/GenBank/DDBJ whole genome shotgun (WGS) entry which is preliminary data.</text>
</comment>
<accession>A0A940XBX2</accession>
<gene>
    <name evidence="2" type="ORF">J5Y05_02135</name>
</gene>
<dbReference type="Proteomes" id="UP000677875">
    <property type="component" value="Unassembled WGS sequence"/>
</dbReference>
<name>A0A940XBX2_9ACTN</name>
<feature type="region of interest" description="Disordered" evidence="1">
    <location>
        <begin position="23"/>
        <end position="42"/>
    </location>
</feature>
<organism evidence="2 3">
    <name type="scientific">Streptomyces tagetis</name>
    <dbReference type="NCBI Taxonomy" id="2820809"/>
    <lineage>
        <taxon>Bacteria</taxon>
        <taxon>Bacillati</taxon>
        <taxon>Actinomycetota</taxon>
        <taxon>Actinomycetes</taxon>
        <taxon>Kitasatosporales</taxon>
        <taxon>Streptomycetaceae</taxon>
        <taxon>Streptomyces</taxon>
    </lineage>
</organism>